<keyword evidence="1 5" id="KW-0963">Cytoplasm</keyword>
<proteinExistence type="inferred from homology"/>
<dbReference type="FunFam" id="2.60.40.4380:FF:000002">
    <property type="entry name" value="Translational regulator CsrA"/>
    <property type="match status" value="1"/>
</dbReference>
<dbReference type="EMBL" id="CP003422">
    <property type="protein sequence ID" value="AFH59224.1"/>
    <property type="molecule type" value="Genomic_DNA"/>
</dbReference>
<dbReference type="GO" id="GO:0048027">
    <property type="term" value="F:mRNA 5'-UTR binding"/>
    <property type="evidence" value="ECO:0007669"/>
    <property type="project" value="UniProtKB-UniRule"/>
</dbReference>
<evidence type="ECO:0000256" key="4">
    <source>
        <dbReference type="ARBA" id="ARBA00022884"/>
    </source>
</evidence>
<organism evidence="6 7">
    <name type="scientific">Paenibacillus mucilaginosus K02</name>
    <dbReference type="NCBI Taxonomy" id="997761"/>
    <lineage>
        <taxon>Bacteria</taxon>
        <taxon>Bacillati</taxon>
        <taxon>Bacillota</taxon>
        <taxon>Bacilli</taxon>
        <taxon>Bacillales</taxon>
        <taxon>Paenibacillaceae</taxon>
        <taxon>Paenibacillus</taxon>
    </lineage>
</organism>
<dbReference type="GO" id="GO:1902208">
    <property type="term" value="P:regulation of bacterial-type flagellum assembly"/>
    <property type="evidence" value="ECO:0007669"/>
    <property type="project" value="UniProtKB-UniRule"/>
</dbReference>
<gene>
    <name evidence="5" type="primary">csrA</name>
    <name evidence="6" type="ORF">B2K_00505</name>
</gene>
<dbReference type="Gene3D" id="2.60.40.4380">
    <property type="entry name" value="Translational regulator CsrA"/>
    <property type="match status" value="1"/>
</dbReference>
<keyword evidence="3 5" id="KW-0810">Translation regulation</keyword>
<dbReference type="NCBIfam" id="NF002469">
    <property type="entry name" value="PRK01712.1"/>
    <property type="match status" value="1"/>
</dbReference>
<sequence length="78" mass="8450">MLVLSRKKGESIMIGDGIEVIVLGVEGETVKIGLKAPRQQSILRKEIYLALKESNQEASSAQDGSGNQIDQLKKLLGK</sequence>
<evidence type="ECO:0000313" key="7">
    <source>
        <dbReference type="Proteomes" id="UP000007392"/>
    </source>
</evidence>
<dbReference type="KEGG" id="pmw:B2K_00505"/>
<dbReference type="HOGENOM" id="CLU_164837_0_1_9"/>
<evidence type="ECO:0000256" key="3">
    <source>
        <dbReference type="ARBA" id="ARBA00022845"/>
    </source>
</evidence>
<dbReference type="Pfam" id="PF02599">
    <property type="entry name" value="CsrA"/>
    <property type="match status" value="1"/>
</dbReference>
<dbReference type="AlphaFoldDB" id="I0BA27"/>
<evidence type="ECO:0000256" key="1">
    <source>
        <dbReference type="ARBA" id="ARBA00022490"/>
    </source>
</evidence>
<keyword evidence="2 5" id="KW-0678">Repressor</keyword>
<dbReference type="PATRIC" id="fig|997761.3.peg.101"/>
<dbReference type="HAMAP" id="MF_00167">
    <property type="entry name" value="CsrA"/>
    <property type="match status" value="1"/>
</dbReference>
<accession>I0BA27</accession>
<dbReference type="RefSeq" id="WP_014649009.1">
    <property type="nucleotide sequence ID" value="NC_017672.3"/>
</dbReference>
<dbReference type="GO" id="GO:0006109">
    <property type="term" value="P:regulation of carbohydrate metabolic process"/>
    <property type="evidence" value="ECO:0007669"/>
    <property type="project" value="InterPro"/>
</dbReference>
<dbReference type="PANTHER" id="PTHR34984">
    <property type="entry name" value="CARBON STORAGE REGULATOR"/>
    <property type="match status" value="1"/>
</dbReference>
<dbReference type="InterPro" id="IPR003751">
    <property type="entry name" value="CsrA"/>
</dbReference>
<keyword evidence="5" id="KW-1005">Bacterial flagellum biogenesis</keyword>
<evidence type="ECO:0000256" key="5">
    <source>
        <dbReference type="HAMAP-Rule" id="MF_00167"/>
    </source>
</evidence>
<dbReference type="Proteomes" id="UP000007392">
    <property type="component" value="Chromosome"/>
</dbReference>
<dbReference type="GO" id="GO:0005829">
    <property type="term" value="C:cytosol"/>
    <property type="evidence" value="ECO:0007669"/>
    <property type="project" value="TreeGrafter"/>
</dbReference>
<dbReference type="InterPro" id="IPR036107">
    <property type="entry name" value="CsrA_sf"/>
</dbReference>
<dbReference type="NCBIfam" id="TIGR00202">
    <property type="entry name" value="csrA"/>
    <property type="match status" value="1"/>
</dbReference>
<comment type="similarity">
    <text evidence="5">Belongs to the CsrA/RsmA family.</text>
</comment>
<dbReference type="OrthoDB" id="9809061at2"/>
<keyword evidence="4 5" id="KW-0694">RNA-binding</keyword>
<comment type="function">
    <text evidence="5">A translational regulator that binds mRNA to regulate translation initiation and/or mRNA stability. Usually binds in the 5'-UTR at or near the Shine-Dalgarno sequence preventing ribosome-binding, thus repressing translation. Its main target seems to be the major flagellin gene, while its function is anatagonized by FliW.</text>
</comment>
<name>I0BA27_9BACL</name>
<dbReference type="PANTHER" id="PTHR34984:SF1">
    <property type="entry name" value="CARBON STORAGE REGULATOR"/>
    <property type="match status" value="1"/>
</dbReference>
<evidence type="ECO:0000313" key="6">
    <source>
        <dbReference type="EMBL" id="AFH59224.1"/>
    </source>
</evidence>
<evidence type="ECO:0000256" key="2">
    <source>
        <dbReference type="ARBA" id="ARBA00022491"/>
    </source>
</evidence>
<dbReference type="GO" id="GO:0006402">
    <property type="term" value="P:mRNA catabolic process"/>
    <property type="evidence" value="ECO:0007669"/>
    <property type="project" value="InterPro"/>
</dbReference>
<dbReference type="GO" id="GO:0044781">
    <property type="term" value="P:bacterial-type flagellum organization"/>
    <property type="evidence" value="ECO:0007669"/>
    <property type="project" value="UniProtKB-KW"/>
</dbReference>
<dbReference type="GO" id="GO:0045947">
    <property type="term" value="P:negative regulation of translational initiation"/>
    <property type="evidence" value="ECO:0007669"/>
    <property type="project" value="UniProtKB-UniRule"/>
</dbReference>
<protein>
    <recommendedName>
        <fullName evidence="5">Translational regulator CsrA</fullName>
    </recommendedName>
</protein>
<dbReference type="SUPFAM" id="SSF117130">
    <property type="entry name" value="CsrA-like"/>
    <property type="match status" value="1"/>
</dbReference>
<comment type="subunit">
    <text evidence="5">Homodimer; the beta-strands of each monomer intercalate to form a hydrophobic core, while the alpha-helices form wings that extend away from the core.</text>
</comment>
<reference evidence="6 7" key="1">
    <citation type="submission" date="2013-06" db="EMBL/GenBank/DDBJ databases">
        <title>Complete genome sequence of Paenibacillus mucilaginosus K02.</title>
        <authorList>
            <person name="Xiao B."/>
            <person name="Sun L."/>
            <person name="Xiao L."/>
            <person name="Lian B."/>
        </authorList>
    </citation>
    <scope>NUCLEOTIDE SEQUENCE [LARGE SCALE GENOMIC DNA]</scope>
    <source>
        <strain evidence="6 7">K02</strain>
    </source>
</reference>
<comment type="subcellular location">
    <subcellularLocation>
        <location evidence="5">Cytoplasm</location>
    </subcellularLocation>
</comment>